<dbReference type="GO" id="GO:0008170">
    <property type="term" value="F:N-methyltransferase activity"/>
    <property type="evidence" value="ECO:0007669"/>
    <property type="project" value="InterPro"/>
</dbReference>
<accession>A0A645B3B0</accession>
<organism evidence="8">
    <name type="scientific">bioreactor metagenome</name>
    <dbReference type="NCBI Taxonomy" id="1076179"/>
    <lineage>
        <taxon>unclassified sequences</taxon>
        <taxon>metagenomes</taxon>
        <taxon>ecological metagenomes</taxon>
    </lineage>
</organism>
<dbReference type="InterPro" id="IPR051537">
    <property type="entry name" value="DNA_Adenine_Mtase"/>
</dbReference>
<proteinExistence type="predicted"/>
<evidence type="ECO:0000259" key="7">
    <source>
        <dbReference type="Pfam" id="PF02384"/>
    </source>
</evidence>
<evidence type="ECO:0000256" key="1">
    <source>
        <dbReference type="ARBA" id="ARBA00011900"/>
    </source>
</evidence>
<dbReference type="InterPro" id="IPR029063">
    <property type="entry name" value="SAM-dependent_MTases_sf"/>
</dbReference>
<gene>
    <name evidence="8" type="ORF">SDC9_104466</name>
</gene>
<keyword evidence="2" id="KW-0489">Methyltransferase</keyword>
<evidence type="ECO:0000256" key="4">
    <source>
        <dbReference type="ARBA" id="ARBA00022691"/>
    </source>
</evidence>
<dbReference type="EMBL" id="VSSQ01016373">
    <property type="protein sequence ID" value="MPM57643.1"/>
    <property type="molecule type" value="Genomic_DNA"/>
</dbReference>
<comment type="catalytic activity">
    <reaction evidence="6">
        <text>a 2'-deoxyadenosine in DNA + S-adenosyl-L-methionine = an N(6)-methyl-2'-deoxyadenosine in DNA + S-adenosyl-L-homocysteine + H(+)</text>
        <dbReference type="Rhea" id="RHEA:15197"/>
        <dbReference type="Rhea" id="RHEA-COMP:12418"/>
        <dbReference type="Rhea" id="RHEA-COMP:12419"/>
        <dbReference type="ChEBI" id="CHEBI:15378"/>
        <dbReference type="ChEBI" id="CHEBI:57856"/>
        <dbReference type="ChEBI" id="CHEBI:59789"/>
        <dbReference type="ChEBI" id="CHEBI:90615"/>
        <dbReference type="ChEBI" id="CHEBI:90616"/>
        <dbReference type="EC" id="2.1.1.72"/>
    </reaction>
</comment>
<reference evidence="8" key="1">
    <citation type="submission" date="2019-08" db="EMBL/GenBank/DDBJ databases">
        <authorList>
            <person name="Kucharzyk K."/>
            <person name="Murdoch R.W."/>
            <person name="Higgins S."/>
            <person name="Loffler F."/>
        </authorList>
    </citation>
    <scope>NUCLEOTIDE SEQUENCE</scope>
</reference>
<comment type="caution">
    <text evidence="8">The sequence shown here is derived from an EMBL/GenBank/DDBJ whole genome shotgun (WGS) entry which is preliminary data.</text>
</comment>
<dbReference type="GO" id="GO:0003677">
    <property type="term" value="F:DNA binding"/>
    <property type="evidence" value="ECO:0007669"/>
    <property type="project" value="InterPro"/>
</dbReference>
<dbReference type="SUPFAM" id="SSF53335">
    <property type="entry name" value="S-adenosyl-L-methionine-dependent methyltransferases"/>
    <property type="match status" value="1"/>
</dbReference>
<evidence type="ECO:0000313" key="8">
    <source>
        <dbReference type="EMBL" id="MPM57643.1"/>
    </source>
</evidence>
<dbReference type="Gene3D" id="3.40.50.150">
    <property type="entry name" value="Vaccinia Virus protein VP39"/>
    <property type="match status" value="1"/>
</dbReference>
<dbReference type="Pfam" id="PF02384">
    <property type="entry name" value="N6_Mtase"/>
    <property type="match status" value="1"/>
</dbReference>
<keyword evidence="5" id="KW-0680">Restriction system</keyword>
<evidence type="ECO:0000256" key="3">
    <source>
        <dbReference type="ARBA" id="ARBA00022679"/>
    </source>
</evidence>
<keyword evidence="4" id="KW-0949">S-adenosyl-L-methionine</keyword>
<protein>
    <recommendedName>
        <fullName evidence="1">site-specific DNA-methyltransferase (adenine-specific)</fullName>
        <ecNumber evidence="1">2.1.1.72</ecNumber>
    </recommendedName>
</protein>
<dbReference type="EC" id="2.1.1.72" evidence="1"/>
<dbReference type="PANTHER" id="PTHR42933:SF3">
    <property type="entry name" value="TYPE I RESTRICTION ENZYME MJAVIII METHYLASE SUBUNIT"/>
    <property type="match status" value="1"/>
</dbReference>
<dbReference type="InterPro" id="IPR003356">
    <property type="entry name" value="DNA_methylase_A-5"/>
</dbReference>
<evidence type="ECO:0000256" key="6">
    <source>
        <dbReference type="ARBA" id="ARBA00047942"/>
    </source>
</evidence>
<evidence type="ECO:0000256" key="2">
    <source>
        <dbReference type="ARBA" id="ARBA00022603"/>
    </source>
</evidence>
<keyword evidence="3" id="KW-0808">Transferase</keyword>
<dbReference type="GO" id="GO:0009007">
    <property type="term" value="F:site-specific DNA-methyltransferase (adenine-specific) activity"/>
    <property type="evidence" value="ECO:0007669"/>
    <property type="project" value="UniProtKB-EC"/>
</dbReference>
<dbReference type="GO" id="GO:0009307">
    <property type="term" value="P:DNA restriction-modification system"/>
    <property type="evidence" value="ECO:0007669"/>
    <property type="project" value="UniProtKB-KW"/>
</dbReference>
<dbReference type="AlphaFoldDB" id="A0A645B3B0"/>
<name>A0A645B3B0_9ZZZZ</name>
<dbReference type="GO" id="GO:0032259">
    <property type="term" value="P:methylation"/>
    <property type="evidence" value="ECO:0007669"/>
    <property type="project" value="UniProtKB-KW"/>
</dbReference>
<feature type="domain" description="DNA methylase adenine-specific" evidence="7">
    <location>
        <begin position="2"/>
        <end position="129"/>
    </location>
</feature>
<dbReference type="PANTHER" id="PTHR42933">
    <property type="entry name" value="SLR6095 PROTEIN"/>
    <property type="match status" value="1"/>
</dbReference>
<sequence length="505" mass="57629">MTIVLPHGVLFRGGDEEKIRKNLIEQNHIDAIIGLPANIFFGTGIPTIVMVLKQKRDNTDVLIVDASKGFIKVGKNNKLQSSDIKKIVDTVIARKTIDKFSRKVERDEIRQNEYNLNIPRYVDSSEKAESWDIYSSMFGGIPNKEIEEFKDLWTAFPSLKSSLFKATNASFSDFCVEDIKKQILESSDVINYFATYNNSFNDFGSFLSNQLIDNLNDVNVSREETIIADDIFRRVAAIPLVDKYKAFQLLDDEWNKVATDIEIIQTEGFDCTKIVDPHYVIKKKDGKDVEVQEGWEGHIIPFDLIWKTMLKEEKQKIDAKESRLSEISSSFSEILESISDDDKESNSNLFNDENDAFVNAQVTKMAKSLKGKYAEDSLENKVLMVSKLIEEEKQLKKDVKVCLSELEVDTKKAIENLSNEQVIELLKAKWINPVVENITKLPSILINEYLSKLIKLSKKYTITLIKLDEEIKNSESSLAEMIDELDANEFDLKGLNEFKKLLGGK</sequence>
<evidence type="ECO:0000256" key="5">
    <source>
        <dbReference type="ARBA" id="ARBA00022747"/>
    </source>
</evidence>